<keyword evidence="2" id="KW-1185">Reference proteome</keyword>
<dbReference type="Proteomes" id="UP001280121">
    <property type="component" value="Unassembled WGS sequence"/>
</dbReference>
<evidence type="ECO:0000313" key="1">
    <source>
        <dbReference type="EMBL" id="KAK2656313.1"/>
    </source>
</evidence>
<name>A0AAD9XBH0_9ROSI</name>
<organism evidence="1 2">
    <name type="scientific">Dipteronia dyeriana</name>
    <dbReference type="NCBI Taxonomy" id="168575"/>
    <lineage>
        <taxon>Eukaryota</taxon>
        <taxon>Viridiplantae</taxon>
        <taxon>Streptophyta</taxon>
        <taxon>Embryophyta</taxon>
        <taxon>Tracheophyta</taxon>
        <taxon>Spermatophyta</taxon>
        <taxon>Magnoliopsida</taxon>
        <taxon>eudicotyledons</taxon>
        <taxon>Gunneridae</taxon>
        <taxon>Pentapetalae</taxon>
        <taxon>rosids</taxon>
        <taxon>malvids</taxon>
        <taxon>Sapindales</taxon>
        <taxon>Sapindaceae</taxon>
        <taxon>Hippocastanoideae</taxon>
        <taxon>Acereae</taxon>
        <taxon>Dipteronia</taxon>
    </lineage>
</organism>
<reference evidence="1" key="1">
    <citation type="journal article" date="2023" name="Plant J.">
        <title>Genome sequences and population genomics provide insights into the demographic history, inbreeding, and mutation load of two 'living fossil' tree species of Dipteronia.</title>
        <authorList>
            <person name="Feng Y."/>
            <person name="Comes H.P."/>
            <person name="Chen J."/>
            <person name="Zhu S."/>
            <person name="Lu R."/>
            <person name="Zhang X."/>
            <person name="Li P."/>
            <person name="Qiu J."/>
            <person name="Olsen K.M."/>
            <person name="Qiu Y."/>
        </authorList>
    </citation>
    <scope>NUCLEOTIDE SEQUENCE</scope>
    <source>
        <strain evidence="1">KIB01</strain>
    </source>
</reference>
<sequence length="93" mass="10647">MEQVLRVFDSNIQCYRTAIVLDTIDIRAKAMELESDLIKALQSAFQLQNVRLYRKLHLMSKSLQSMLTGIDEQILCGTLRFLMADRVAVLGRS</sequence>
<accession>A0AAD9XBH0</accession>
<comment type="caution">
    <text evidence="1">The sequence shown here is derived from an EMBL/GenBank/DDBJ whole genome shotgun (WGS) entry which is preliminary data.</text>
</comment>
<evidence type="ECO:0000313" key="2">
    <source>
        <dbReference type="Proteomes" id="UP001280121"/>
    </source>
</evidence>
<dbReference type="EMBL" id="JANJYI010000003">
    <property type="protein sequence ID" value="KAK2656313.1"/>
    <property type="molecule type" value="Genomic_DNA"/>
</dbReference>
<gene>
    <name evidence="1" type="ORF">Ddye_009365</name>
</gene>
<proteinExistence type="predicted"/>
<dbReference type="AlphaFoldDB" id="A0AAD9XBH0"/>
<protein>
    <submittedName>
        <fullName evidence="1">Uncharacterized protein</fullName>
    </submittedName>
</protein>